<sequence length="68" mass="7926">MFLFEVRFSQLAYNVYVYGKLRVCVRGISEGNSDVANVQRPLFKPNTSNFLYTVLANRILIKVTLKFY</sequence>
<dbReference type="AlphaFoldDB" id="A0A516GT38"/>
<accession>A0A516GT38</accession>
<protein>
    <submittedName>
        <fullName evidence="1">Uncharacterized protein</fullName>
    </submittedName>
</protein>
<dbReference type="OrthoDB" id="1454474at2"/>
<gene>
    <name evidence="1" type="ORF">FNB79_12100</name>
</gene>
<proteinExistence type="predicted"/>
<dbReference type="EMBL" id="CP041637">
    <property type="protein sequence ID" value="QDO94669.1"/>
    <property type="molecule type" value="Genomic_DNA"/>
</dbReference>
<name>A0A516GT38_9FLAO</name>
<organism evidence="1 2">
    <name type="scientific">Formosa sediminum</name>
    <dbReference type="NCBI Taxonomy" id="2594004"/>
    <lineage>
        <taxon>Bacteria</taxon>
        <taxon>Pseudomonadati</taxon>
        <taxon>Bacteroidota</taxon>
        <taxon>Flavobacteriia</taxon>
        <taxon>Flavobacteriales</taxon>
        <taxon>Flavobacteriaceae</taxon>
        <taxon>Formosa</taxon>
    </lineage>
</organism>
<reference evidence="1 2" key="1">
    <citation type="submission" date="2019-07" db="EMBL/GenBank/DDBJ databases">
        <title>Genome sequencing for Formosa sp. PS13.</title>
        <authorList>
            <person name="Park S.-J."/>
        </authorList>
    </citation>
    <scope>NUCLEOTIDE SEQUENCE [LARGE SCALE GENOMIC DNA]</scope>
    <source>
        <strain evidence="1 2">PS13</strain>
    </source>
</reference>
<dbReference type="Proteomes" id="UP000319209">
    <property type="component" value="Chromosome"/>
</dbReference>
<evidence type="ECO:0000313" key="1">
    <source>
        <dbReference type="EMBL" id="QDO94669.1"/>
    </source>
</evidence>
<evidence type="ECO:0000313" key="2">
    <source>
        <dbReference type="Proteomes" id="UP000319209"/>
    </source>
</evidence>
<keyword evidence="2" id="KW-1185">Reference proteome</keyword>
<dbReference type="KEGG" id="fop:FNB79_12100"/>